<accession>A0ABR4MHD3</accession>
<proteinExistence type="predicted"/>
<reference evidence="1 2" key="1">
    <citation type="submission" date="2020-05" db="EMBL/GenBank/DDBJ databases">
        <title>Ceratocystis lukuohia genome.</title>
        <authorList>
            <person name="Harrington T.C."/>
            <person name="Kim K."/>
            <person name="Mayers C.G."/>
        </authorList>
    </citation>
    <scope>NUCLEOTIDE SEQUENCE [LARGE SCALE GENOMIC DNA]</scope>
    <source>
        <strain evidence="1 2">C4212</strain>
    </source>
</reference>
<dbReference type="RefSeq" id="XP_070858837.1">
    <property type="nucleotide sequence ID" value="XM_071003505.1"/>
</dbReference>
<sequence length="251" mass="28584">MTTIIDSFYNAIPEVQAPTPQNSSHRTHVSGSSTARAESPFFAFHPNLDSWTMYADKILQNRRVSRFLSHNYLATWERCRDIVNEADVADAAAVQLMNPVELAFCAIHTTPIRSANNYSASNRSRADKVWLRYGAVKGWEPFAVLDYKKIGTIKEDEVFKACISPSEYHHAQGVNYSYSYQTQYVAFFDWDVLLLLYFGDRTEWSGGTWCCLTIIKDKSHMRKALLGFLERAYKSYMSGEASLKPIVPSFA</sequence>
<dbReference type="Proteomes" id="UP001610728">
    <property type="component" value="Unassembled WGS sequence"/>
</dbReference>
<organism evidence="1 2">
    <name type="scientific">Ceratocystis lukuohia</name>
    <dbReference type="NCBI Taxonomy" id="2019550"/>
    <lineage>
        <taxon>Eukaryota</taxon>
        <taxon>Fungi</taxon>
        <taxon>Dikarya</taxon>
        <taxon>Ascomycota</taxon>
        <taxon>Pezizomycotina</taxon>
        <taxon>Sordariomycetes</taxon>
        <taxon>Hypocreomycetidae</taxon>
        <taxon>Microascales</taxon>
        <taxon>Ceratocystidaceae</taxon>
        <taxon>Ceratocystis</taxon>
    </lineage>
</organism>
<protein>
    <submittedName>
        <fullName evidence="1">Uncharacterized protein</fullName>
    </submittedName>
</protein>
<comment type="caution">
    <text evidence="1">The sequence shown here is derived from an EMBL/GenBank/DDBJ whole genome shotgun (WGS) entry which is preliminary data.</text>
</comment>
<gene>
    <name evidence="1" type="ORF">HOO65_050778</name>
</gene>
<evidence type="ECO:0000313" key="1">
    <source>
        <dbReference type="EMBL" id="KAL2887657.1"/>
    </source>
</evidence>
<dbReference type="EMBL" id="JABSNW010000005">
    <property type="protein sequence ID" value="KAL2887657.1"/>
    <property type="molecule type" value="Genomic_DNA"/>
</dbReference>
<dbReference type="GeneID" id="98119390"/>
<name>A0ABR4MHD3_9PEZI</name>
<evidence type="ECO:0000313" key="2">
    <source>
        <dbReference type="Proteomes" id="UP001610728"/>
    </source>
</evidence>
<keyword evidence="2" id="KW-1185">Reference proteome</keyword>